<feature type="non-terminal residue" evidence="4">
    <location>
        <position position="1"/>
    </location>
</feature>
<dbReference type="PANTHER" id="PTHR10662:SF22">
    <property type="entry name" value="NUCLEAR RNA EXPORT FACTOR 1"/>
    <property type="match status" value="1"/>
</dbReference>
<dbReference type="PANTHER" id="PTHR10662">
    <property type="entry name" value="NUCLEAR RNA EXPORT FACTOR"/>
    <property type="match status" value="1"/>
</dbReference>
<evidence type="ECO:0000256" key="2">
    <source>
        <dbReference type="ARBA" id="ARBA00023242"/>
    </source>
</evidence>
<gene>
    <name evidence="4" type="ORF">g.18547</name>
</gene>
<dbReference type="PROSITE" id="PS50177">
    <property type="entry name" value="NTF2_DOMAIN"/>
    <property type="match status" value="1"/>
</dbReference>
<dbReference type="InterPro" id="IPR018222">
    <property type="entry name" value="Nuclear_transport_factor_2_euk"/>
</dbReference>
<accession>A0A1E1W0L2</accession>
<dbReference type="EMBL" id="GDQN01010572">
    <property type="protein sequence ID" value="JAT80482.1"/>
    <property type="molecule type" value="Transcribed_RNA"/>
</dbReference>
<dbReference type="AlphaFoldDB" id="A0A1E1W0L2"/>
<proteinExistence type="predicted"/>
<dbReference type="SUPFAM" id="SSF54427">
    <property type="entry name" value="NTF2-like"/>
    <property type="match status" value="1"/>
</dbReference>
<dbReference type="InterPro" id="IPR032710">
    <property type="entry name" value="NTF2-like_dom_sf"/>
</dbReference>
<dbReference type="OrthoDB" id="2193432at2759"/>
<feature type="domain" description="NTF2" evidence="3">
    <location>
        <begin position="9"/>
        <end position="159"/>
    </location>
</feature>
<dbReference type="InterPro" id="IPR030217">
    <property type="entry name" value="NXF_fam"/>
</dbReference>
<feature type="non-terminal residue" evidence="4">
    <location>
        <position position="187"/>
    </location>
</feature>
<protein>
    <recommendedName>
        <fullName evidence="3">NTF2 domain-containing protein</fullName>
    </recommendedName>
</protein>
<reference evidence="4" key="1">
    <citation type="submission" date="2015-09" db="EMBL/GenBank/DDBJ databases">
        <title>De novo assembly of Pectinophora gossypiella (Pink Bollworm) gut transcriptome.</title>
        <authorList>
            <person name="Tassone E.E."/>
        </authorList>
    </citation>
    <scope>NUCLEOTIDE SEQUENCE</scope>
</reference>
<name>A0A1E1W0L2_PECGO</name>
<evidence type="ECO:0000259" key="3">
    <source>
        <dbReference type="PROSITE" id="PS50177"/>
    </source>
</evidence>
<dbReference type="Gene3D" id="3.10.450.50">
    <property type="match status" value="1"/>
</dbReference>
<evidence type="ECO:0000256" key="1">
    <source>
        <dbReference type="ARBA" id="ARBA00004123"/>
    </source>
</evidence>
<dbReference type="GO" id="GO:0016973">
    <property type="term" value="P:poly(A)+ mRNA export from nucleus"/>
    <property type="evidence" value="ECO:0007669"/>
    <property type="project" value="TreeGrafter"/>
</dbReference>
<dbReference type="Pfam" id="PF22602">
    <property type="entry name" value="NXF_NTF2"/>
    <property type="match status" value="1"/>
</dbReference>
<dbReference type="CDD" id="cd00531">
    <property type="entry name" value="NTF2_like"/>
    <property type="match status" value="1"/>
</dbReference>
<comment type="subcellular location">
    <subcellularLocation>
        <location evidence="1">Nucleus</location>
    </subcellularLocation>
</comment>
<dbReference type="InterPro" id="IPR002075">
    <property type="entry name" value="NTF2_dom"/>
</dbReference>
<dbReference type="GO" id="GO:0003723">
    <property type="term" value="F:RNA binding"/>
    <property type="evidence" value="ECO:0007669"/>
    <property type="project" value="TreeGrafter"/>
</dbReference>
<dbReference type="GO" id="GO:0005634">
    <property type="term" value="C:nucleus"/>
    <property type="evidence" value="ECO:0007669"/>
    <property type="project" value="UniProtKB-SubCell"/>
</dbReference>
<organism evidence="4">
    <name type="scientific">Pectinophora gossypiella</name>
    <name type="common">Cotton pink bollworm</name>
    <name type="synonym">Depressaria gossypiella</name>
    <dbReference type="NCBI Taxonomy" id="13191"/>
    <lineage>
        <taxon>Eukaryota</taxon>
        <taxon>Metazoa</taxon>
        <taxon>Ecdysozoa</taxon>
        <taxon>Arthropoda</taxon>
        <taxon>Hexapoda</taxon>
        <taxon>Insecta</taxon>
        <taxon>Pterygota</taxon>
        <taxon>Neoptera</taxon>
        <taxon>Endopterygota</taxon>
        <taxon>Lepidoptera</taxon>
        <taxon>Glossata</taxon>
        <taxon>Ditrysia</taxon>
        <taxon>Gelechioidea</taxon>
        <taxon>Gelechiidae</taxon>
        <taxon>Apatetrinae</taxon>
        <taxon>Pectinophora</taxon>
    </lineage>
</organism>
<sequence length="187" mass="22053">TPDKRTKMLVDQFLTLYFSLYDTPGRKRIEMFYDPDCFWTLAINFREIQSESLKSYENLSRNLLSPKKGGNKKQYKRRDSIRGIMCNLPTSEHDPTTFTVDVINHDKRCLVLVVDGVFREVDNDTNPTKYFHFRRTFVFEGSNKNNVTEYLIKNDMFYLTFATQEMIENSFKNPTRGTNPMALQNPE</sequence>
<evidence type="ECO:0000313" key="4">
    <source>
        <dbReference type="EMBL" id="JAT80482.1"/>
    </source>
</evidence>
<keyword evidence="2" id="KW-0539">Nucleus</keyword>